<evidence type="ECO:0000313" key="2">
    <source>
        <dbReference type="EMBL" id="GMN71746.1"/>
    </source>
</evidence>
<comment type="caution">
    <text evidence="1">The sequence shown here is derived from an EMBL/GenBank/DDBJ whole genome shotgun (WGS) entry which is preliminary data.</text>
</comment>
<dbReference type="Proteomes" id="UP001187192">
    <property type="component" value="Unassembled WGS sequence"/>
</dbReference>
<evidence type="ECO:0000313" key="1">
    <source>
        <dbReference type="EMBL" id="GMN71737.1"/>
    </source>
</evidence>
<dbReference type="EMBL" id="BTGU01011447">
    <property type="protein sequence ID" value="GMN71737.1"/>
    <property type="molecule type" value="Genomic_DNA"/>
</dbReference>
<organism evidence="1 3">
    <name type="scientific">Ficus carica</name>
    <name type="common">Common fig</name>
    <dbReference type="NCBI Taxonomy" id="3494"/>
    <lineage>
        <taxon>Eukaryota</taxon>
        <taxon>Viridiplantae</taxon>
        <taxon>Streptophyta</taxon>
        <taxon>Embryophyta</taxon>
        <taxon>Tracheophyta</taxon>
        <taxon>Spermatophyta</taxon>
        <taxon>Magnoliopsida</taxon>
        <taxon>eudicotyledons</taxon>
        <taxon>Gunneridae</taxon>
        <taxon>Pentapetalae</taxon>
        <taxon>rosids</taxon>
        <taxon>fabids</taxon>
        <taxon>Rosales</taxon>
        <taxon>Moraceae</taxon>
        <taxon>Ficeae</taxon>
        <taxon>Ficus</taxon>
    </lineage>
</organism>
<accession>A0AA88JGX4</accession>
<proteinExistence type="predicted"/>
<evidence type="ECO:0000313" key="3">
    <source>
        <dbReference type="Proteomes" id="UP001187192"/>
    </source>
</evidence>
<name>A0AA88JGX4_FICCA</name>
<dbReference type="AlphaFoldDB" id="A0AA88JGX4"/>
<sequence>MARSASGGVCLCWDSGFANTTGCLWAMGRQGVGPAMVSNHCRGGILGEDHHLVRSHGVRGRGDGEREPIAACGRSAAVPRWKLVMEIVRLQELSSGDTRS</sequence>
<protein>
    <submittedName>
        <fullName evidence="1">Uncharacterized protein</fullName>
    </submittedName>
</protein>
<dbReference type="EMBL" id="BTGU01011449">
    <property type="protein sequence ID" value="GMN71746.1"/>
    <property type="molecule type" value="Genomic_DNA"/>
</dbReference>
<gene>
    <name evidence="1" type="ORF">TIFTF001_052727</name>
    <name evidence="2" type="ORF">TIFTF001_052729</name>
</gene>
<keyword evidence="3" id="KW-1185">Reference proteome</keyword>
<reference evidence="1" key="1">
    <citation type="submission" date="2023-07" db="EMBL/GenBank/DDBJ databases">
        <title>draft genome sequence of fig (Ficus carica).</title>
        <authorList>
            <person name="Takahashi T."/>
            <person name="Nishimura K."/>
        </authorList>
    </citation>
    <scope>NUCLEOTIDE SEQUENCE</scope>
</reference>